<reference evidence="22 23" key="1">
    <citation type="submission" date="2022-01" db="EMBL/GenBank/DDBJ databases">
        <title>Dethiosulfovibrio faecalis sp. nov., a novel proteolytic, non-sulfur-reducing bacterium isolated from a marine aquaculture solid waste bioreactor.</title>
        <authorList>
            <person name="Grabowski S."/>
            <person name="Apolinario E."/>
            <person name="Schneider N."/>
            <person name="Marshall C.W."/>
            <person name="Sowers K.R."/>
        </authorList>
    </citation>
    <scope>NUCLEOTIDE SEQUENCE [LARGE SCALE GENOMIC DNA]</scope>
    <source>
        <strain evidence="22 23">DSM 12537</strain>
    </source>
</reference>
<dbReference type="RefSeq" id="WP_236100282.1">
    <property type="nucleotide sequence ID" value="NZ_JAKGUD010000018.1"/>
</dbReference>
<evidence type="ECO:0000256" key="5">
    <source>
        <dbReference type="ARBA" id="ARBA00022723"/>
    </source>
</evidence>
<keyword evidence="10 17" id="KW-0520">NAD</keyword>
<comment type="similarity">
    <text evidence="17">Belongs to the NnrD/CARKD family.</text>
</comment>
<evidence type="ECO:0000259" key="21">
    <source>
        <dbReference type="PROSITE" id="PS51385"/>
    </source>
</evidence>
<keyword evidence="12 17" id="KW-0456">Lyase</keyword>
<feature type="binding site" evidence="17">
    <location>
        <position position="443"/>
    </location>
    <ligand>
        <name>AMP</name>
        <dbReference type="ChEBI" id="CHEBI:456215"/>
    </ligand>
</feature>
<dbReference type="Pfam" id="PF01256">
    <property type="entry name" value="Carb_kinase"/>
    <property type="match status" value="1"/>
</dbReference>
<organism evidence="22 23">
    <name type="scientific">Dethiosulfovibrio marinus</name>
    <dbReference type="NCBI Taxonomy" id="133532"/>
    <lineage>
        <taxon>Bacteria</taxon>
        <taxon>Thermotogati</taxon>
        <taxon>Synergistota</taxon>
        <taxon>Synergistia</taxon>
        <taxon>Synergistales</taxon>
        <taxon>Dethiosulfovibrionaceae</taxon>
        <taxon>Dethiosulfovibrio</taxon>
    </lineage>
</organism>
<evidence type="ECO:0000256" key="2">
    <source>
        <dbReference type="ARBA" id="ARBA00000909"/>
    </source>
</evidence>
<comment type="similarity">
    <text evidence="4 19">In the C-terminal section; belongs to the NnrD/CARKD family.</text>
</comment>
<evidence type="ECO:0000256" key="7">
    <source>
        <dbReference type="ARBA" id="ARBA00022840"/>
    </source>
</evidence>
<comment type="function">
    <text evidence="17">Catalyzes the dehydration of the S-form of NAD(P)HX at the expense of ADP, which is converted to AMP. Together with NAD(P)HX epimerase, which catalyzes the epimerization of the S- and R-forms, the enzyme allows the repair of both epimers of NAD(P)HX, a damaged form of NAD(P)H that is a result of enzymatic or heat-dependent hydration.</text>
</comment>
<dbReference type="PANTHER" id="PTHR12592:SF0">
    <property type="entry name" value="ATP-DEPENDENT (S)-NAD(P)H-HYDRATE DEHYDRATASE"/>
    <property type="match status" value="1"/>
</dbReference>
<feature type="binding site" evidence="18">
    <location>
        <position position="62"/>
    </location>
    <ligand>
        <name>K(+)</name>
        <dbReference type="ChEBI" id="CHEBI:29103"/>
    </ligand>
</feature>
<evidence type="ECO:0000256" key="17">
    <source>
        <dbReference type="HAMAP-Rule" id="MF_01965"/>
    </source>
</evidence>
<evidence type="ECO:0000256" key="4">
    <source>
        <dbReference type="ARBA" id="ARBA00009524"/>
    </source>
</evidence>
<feature type="binding site" evidence="17">
    <location>
        <position position="268"/>
    </location>
    <ligand>
        <name>(6S)-NADPHX</name>
        <dbReference type="ChEBI" id="CHEBI:64076"/>
    </ligand>
</feature>
<evidence type="ECO:0000256" key="19">
    <source>
        <dbReference type="PIRNR" id="PIRNR017184"/>
    </source>
</evidence>
<feature type="binding site" evidence="18">
    <location>
        <position position="167"/>
    </location>
    <ligand>
        <name>K(+)</name>
        <dbReference type="ChEBI" id="CHEBI:29103"/>
    </ligand>
</feature>
<dbReference type="NCBIfam" id="TIGR00196">
    <property type="entry name" value="yjeF_cterm"/>
    <property type="match status" value="1"/>
</dbReference>
<dbReference type="HAMAP" id="MF_01965">
    <property type="entry name" value="NADHX_dehydratase"/>
    <property type="match status" value="1"/>
</dbReference>
<feature type="binding site" evidence="17">
    <location>
        <position position="379"/>
    </location>
    <ligand>
        <name>(6S)-NADPHX</name>
        <dbReference type="ChEBI" id="CHEBI:64076"/>
    </ligand>
</feature>
<comment type="subunit">
    <text evidence="17">Homotetramer.</text>
</comment>
<keyword evidence="5 18" id="KW-0479">Metal-binding</keyword>
<feature type="binding site" evidence="17">
    <location>
        <position position="444"/>
    </location>
    <ligand>
        <name>(6S)-NADPHX</name>
        <dbReference type="ChEBI" id="CHEBI:64076"/>
    </ligand>
</feature>
<feature type="binding site" evidence="18">
    <location>
        <position position="132"/>
    </location>
    <ligand>
        <name>K(+)</name>
        <dbReference type="ChEBI" id="CHEBI:29103"/>
    </ligand>
</feature>
<evidence type="ECO:0000256" key="16">
    <source>
        <dbReference type="ARBA" id="ARBA00049209"/>
    </source>
</evidence>
<evidence type="ECO:0000259" key="20">
    <source>
        <dbReference type="PROSITE" id="PS51383"/>
    </source>
</evidence>
<dbReference type="Proteomes" id="UP001200430">
    <property type="component" value="Unassembled WGS sequence"/>
</dbReference>
<dbReference type="PROSITE" id="PS51383">
    <property type="entry name" value="YJEF_C_3"/>
    <property type="match status" value="1"/>
</dbReference>
<evidence type="ECO:0000256" key="14">
    <source>
        <dbReference type="ARBA" id="ARBA00025153"/>
    </source>
</evidence>
<keyword evidence="23" id="KW-1185">Reference proteome</keyword>
<keyword evidence="6 17" id="KW-0547">Nucleotide-binding</keyword>
<keyword evidence="7 17" id="KW-0067">ATP-binding</keyword>
<keyword evidence="13" id="KW-0511">Multifunctional enzyme</keyword>
<proteinExistence type="inferred from homology"/>
<dbReference type="InterPro" id="IPR004443">
    <property type="entry name" value="YjeF_N_dom"/>
</dbReference>
<feature type="binding site" evidence="18">
    <location>
        <position position="164"/>
    </location>
    <ligand>
        <name>(6S)-NADPHX</name>
        <dbReference type="ChEBI" id="CHEBI:64076"/>
    </ligand>
</feature>
<comment type="function">
    <text evidence="14 19">Bifunctional enzyme that catalyzes the epimerization of the S- and R-forms of NAD(P)HX and the dehydration of the S-form of NAD(P)HX at the expense of ADP, which is converted to AMP. This allows the repair of both epimers of NAD(P)HX, a damaged form of NAD(P)H that is a result of enzymatic or heat-dependent hydration.</text>
</comment>
<sequence>MKTLNKIYPSEVIQSADRYAMDHLGIPSEILMENAGIACADMAASMSAVGDDVAVLAGTGSNGGDGFVVARHLARMGRRVSVFLSGDESRLSGAAFANYSILTKLHIPCVKTEDLSDPELADSVGRASLVVDALLGTGAKGAPRGEVLRAVCSARKARQILAIDGPSGVDLSDGTVLGEAIKADVTVTMIAGKIGHFVSPGRLYSGDLVIAHIGVDGDVIIRDDEELSMDLIDRRWVEERYPSTRLDAHKGSRGGVLIVAGSLRYPGAAALASMGALRGGAGLCVLAAPKIVRPYISSIPEVIFEPMNSSDELSVILDRWRERCSVAVVGPGLDRNGLSEEIFSCFWGYGGYKTVVDGDGLFFLASRKDRRENLLITPHEGEAARLLGWTPSDVASRRLSAATELGEKYGLCLLKGYGTLISDGRRRSVISSGNQALSIPGSGDVLSGLVGAMWARGLSSMEAGAIASWIHGVSGENLSEKSVDGLRASEIADEIPSVMGEVL</sequence>
<evidence type="ECO:0000256" key="11">
    <source>
        <dbReference type="ARBA" id="ARBA00023235"/>
    </source>
</evidence>
<evidence type="ECO:0000256" key="12">
    <source>
        <dbReference type="ARBA" id="ARBA00023239"/>
    </source>
</evidence>
<keyword evidence="8 17" id="KW-0521">NADP</keyword>
<dbReference type="CDD" id="cd01171">
    <property type="entry name" value="YXKO-related"/>
    <property type="match status" value="1"/>
</dbReference>
<comment type="caution">
    <text evidence="22">The sequence shown here is derived from an EMBL/GenBank/DDBJ whole genome shotgun (WGS) entry which is preliminary data.</text>
</comment>
<evidence type="ECO:0000256" key="8">
    <source>
        <dbReference type="ARBA" id="ARBA00022857"/>
    </source>
</evidence>
<gene>
    <name evidence="18" type="primary">nnrE</name>
    <name evidence="17" type="synonym">nnrD</name>
    <name evidence="22" type="ORF">L2W38_12130</name>
</gene>
<comment type="caution">
    <text evidence="18">Lacks conserved residue(s) required for the propagation of feature annotation.</text>
</comment>
<dbReference type="HAMAP" id="MF_01966">
    <property type="entry name" value="NADHX_epimerase"/>
    <property type="match status" value="1"/>
</dbReference>
<comment type="cofactor">
    <cofactor evidence="17">
        <name>Mg(2+)</name>
        <dbReference type="ChEBI" id="CHEBI:18420"/>
    </cofactor>
</comment>
<evidence type="ECO:0000256" key="10">
    <source>
        <dbReference type="ARBA" id="ARBA00023027"/>
    </source>
</evidence>
<comment type="catalytic activity">
    <reaction evidence="16 17 19">
        <text>(6S)-NADPHX + ADP = AMP + phosphate + NADPH + H(+)</text>
        <dbReference type="Rhea" id="RHEA:32235"/>
        <dbReference type="ChEBI" id="CHEBI:15378"/>
        <dbReference type="ChEBI" id="CHEBI:43474"/>
        <dbReference type="ChEBI" id="CHEBI:57783"/>
        <dbReference type="ChEBI" id="CHEBI:64076"/>
        <dbReference type="ChEBI" id="CHEBI:456215"/>
        <dbReference type="ChEBI" id="CHEBI:456216"/>
        <dbReference type="EC" id="4.2.1.136"/>
    </reaction>
</comment>
<dbReference type="SUPFAM" id="SSF64153">
    <property type="entry name" value="YjeF N-terminal domain-like"/>
    <property type="match status" value="1"/>
</dbReference>
<dbReference type="PIRSF" id="PIRSF017184">
    <property type="entry name" value="Nnr"/>
    <property type="match status" value="1"/>
</dbReference>
<comment type="function">
    <text evidence="18">Catalyzes the epimerization of the S- and R-forms of NAD(P)HX, a damaged form of NAD(P)H that is a result of enzymatic or heat-dependent hydration. This is a prerequisite for the S-specific NAD(P)H-hydrate dehydratase to allow the repair of both epimers of NAD(P)HX.</text>
</comment>
<comment type="similarity">
    <text evidence="3 19">In the N-terminal section; belongs to the NnrE/AIBP family.</text>
</comment>
<name>A0ABS9EQU7_9BACT</name>
<comment type="similarity">
    <text evidence="18">Belongs to the NnrE/AIBP family.</text>
</comment>
<dbReference type="NCBIfam" id="TIGR00197">
    <property type="entry name" value="yjeF_nterm"/>
    <property type="match status" value="1"/>
</dbReference>
<evidence type="ECO:0000256" key="6">
    <source>
        <dbReference type="ARBA" id="ARBA00022741"/>
    </source>
</evidence>
<feature type="binding site" evidence="17">
    <location>
        <position position="332"/>
    </location>
    <ligand>
        <name>(6S)-NADPHX</name>
        <dbReference type="ChEBI" id="CHEBI:64076"/>
    </ligand>
</feature>
<dbReference type="PANTHER" id="PTHR12592">
    <property type="entry name" value="ATP-DEPENDENT (S)-NAD(P)H-HYDRATE DEHYDRATASE FAMILY MEMBER"/>
    <property type="match status" value="1"/>
</dbReference>
<dbReference type="PROSITE" id="PS51385">
    <property type="entry name" value="YJEF_N"/>
    <property type="match status" value="1"/>
</dbReference>
<dbReference type="EC" id="5.1.99.6" evidence="19"/>
<evidence type="ECO:0000256" key="3">
    <source>
        <dbReference type="ARBA" id="ARBA00006001"/>
    </source>
</evidence>
<dbReference type="Gene3D" id="3.40.50.10260">
    <property type="entry name" value="YjeF N-terminal domain"/>
    <property type="match status" value="1"/>
</dbReference>
<comment type="catalytic activity">
    <reaction evidence="15 17 19">
        <text>(6S)-NADHX + ADP = AMP + phosphate + NADH + H(+)</text>
        <dbReference type="Rhea" id="RHEA:32223"/>
        <dbReference type="ChEBI" id="CHEBI:15378"/>
        <dbReference type="ChEBI" id="CHEBI:43474"/>
        <dbReference type="ChEBI" id="CHEBI:57945"/>
        <dbReference type="ChEBI" id="CHEBI:64074"/>
        <dbReference type="ChEBI" id="CHEBI:456215"/>
        <dbReference type="ChEBI" id="CHEBI:456216"/>
        <dbReference type="EC" id="4.2.1.136"/>
    </reaction>
</comment>
<keyword evidence="11 18" id="KW-0413">Isomerase</keyword>
<dbReference type="SUPFAM" id="SSF53613">
    <property type="entry name" value="Ribokinase-like"/>
    <property type="match status" value="1"/>
</dbReference>
<feature type="binding site" evidence="17">
    <location>
        <begin position="415"/>
        <end position="419"/>
    </location>
    <ligand>
        <name>AMP</name>
        <dbReference type="ChEBI" id="CHEBI:456215"/>
    </ligand>
</feature>
<dbReference type="InterPro" id="IPR030677">
    <property type="entry name" value="Nnr"/>
</dbReference>
<dbReference type="Pfam" id="PF03853">
    <property type="entry name" value="YjeF_N"/>
    <property type="match status" value="1"/>
</dbReference>
<feature type="binding site" evidence="18">
    <location>
        <begin position="61"/>
        <end position="65"/>
    </location>
    <ligand>
        <name>(6S)-NADPHX</name>
        <dbReference type="ChEBI" id="CHEBI:64076"/>
    </ligand>
</feature>
<evidence type="ECO:0000313" key="23">
    <source>
        <dbReference type="Proteomes" id="UP001200430"/>
    </source>
</evidence>
<evidence type="ECO:0000256" key="18">
    <source>
        <dbReference type="HAMAP-Rule" id="MF_01966"/>
    </source>
</evidence>
<feature type="domain" description="YjeF N-terminal" evidence="21">
    <location>
        <begin position="13"/>
        <end position="221"/>
    </location>
</feature>
<dbReference type="InterPro" id="IPR036652">
    <property type="entry name" value="YjeF_N_dom_sf"/>
</dbReference>
<comment type="cofactor">
    <cofactor evidence="18 19">
        <name>K(+)</name>
        <dbReference type="ChEBI" id="CHEBI:29103"/>
    </cofactor>
    <text evidence="18 19">Binds 1 potassium ion per subunit.</text>
</comment>
<keyword evidence="9 18" id="KW-0630">Potassium</keyword>
<evidence type="ECO:0000256" key="15">
    <source>
        <dbReference type="ARBA" id="ARBA00048238"/>
    </source>
</evidence>
<dbReference type="EC" id="4.2.1.136" evidence="19"/>
<evidence type="ECO:0000256" key="1">
    <source>
        <dbReference type="ARBA" id="ARBA00000013"/>
    </source>
</evidence>
<feature type="binding site" evidence="18">
    <location>
        <begin position="136"/>
        <end position="142"/>
    </location>
    <ligand>
        <name>(6S)-NADPHX</name>
        <dbReference type="ChEBI" id="CHEBI:64076"/>
    </ligand>
</feature>
<dbReference type="InterPro" id="IPR000631">
    <property type="entry name" value="CARKD"/>
</dbReference>
<dbReference type="InterPro" id="IPR029056">
    <property type="entry name" value="Ribokinase-like"/>
</dbReference>
<protein>
    <recommendedName>
        <fullName evidence="19">Bifunctional NAD(P)H-hydrate repair enzyme</fullName>
    </recommendedName>
    <alternativeName>
        <fullName evidence="19">Nicotinamide nucleotide repair protein</fullName>
    </alternativeName>
    <domain>
        <recommendedName>
            <fullName evidence="19">ADP-dependent (S)-NAD(P)H-hydrate dehydratase</fullName>
            <ecNumber evidence="19">4.2.1.136</ecNumber>
        </recommendedName>
        <alternativeName>
            <fullName evidence="19">ADP-dependent NAD(P)HX dehydratase</fullName>
        </alternativeName>
    </domain>
    <domain>
        <recommendedName>
            <fullName evidence="19">NAD(P)H-hydrate epimerase</fullName>
            <ecNumber evidence="19">5.1.99.6</ecNumber>
        </recommendedName>
    </domain>
</protein>
<evidence type="ECO:0000256" key="9">
    <source>
        <dbReference type="ARBA" id="ARBA00022958"/>
    </source>
</evidence>
<dbReference type="Gene3D" id="3.40.1190.20">
    <property type="match status" value="1"/>
</dbReference>
<accession>A0ABS9EQU7</accession>
<evidence type="ECO:0000313" key="22">
    <source>
        <dbReference type="EMBL" id="MCF4143556.1"/>
    </source>
</evidence>
<comment type="catalytic activity">
    <reaction evidence="2 18 19">
        <text>(6R)-NADPHX = (6S)-NADPHX</text>
        <dbReference type="Rhea" id="RHEA:32227"/>
        <dbReference type="ChEBI" id="CHEBI:64076"/>
        <dbReference type="ChEBI" id="CHEBI:64077"/>
        <dbReference type="EC" id="5.1.99.6"/>
    </reaction>
</comment>
<dbReference type="EMBL" id="JAKGUD010000018">
    <property type="protein sequence ID" value="MCF4143556.1"/>
    <property type="molecule type" value="Genomic_DNA"/>
</dbReference>
<comment type="catalytic activity">
    <reaction evidence="1 18 19">
        <text>(6R)-NADHX = (6S)-NADHX</text>
        <dbReference type="Rhea" id="RHEA:32215"/>
        <dbReference type="ChEBI" id="CHEBI:64074"/>
        <dbReference type="ChEBI" id="CHEBI:64075"/>
        <dbReference type="EC" id="5.1.99.6"/>
    </reaction>
</comment>
<feature type="domain" description="YjeF C-terminal" evidence="20">
    <location>
        <begin position="233"/>
        <end position="502"/>
    </location>
</feature>
<evidence type="ECO:0000256" key="13">
    <source>
        <dbReference type="ARBA" id="ARBA00023268"/>
    </source>
</evidence>